<dbReference type="AlphaFoldDB" id="A0A1F8H7H0"/>
<gene>
    <name evidence="2" type="ORF">A3G51_02565</name>
</gene>
<dbReference type="InterPro" id="IPR036732">
    <property type="entry name" value="AFP_Neu5c_C_sf"/>
</dbReference>
<dbReference type="NCBIfam" id="TIGR03569">
    <property type="entry name" value="NeuB_NnaB"/>
    <property type="match status" value="1"/>
</dbReference>
<dbReference type="InterPro" id="IPR020007">
    <property type="entry name" value="NeuB/NeuA"/>
</dbReference>
<sequence length="351" mass="38798">MIKIGSKTISEKSPVFIVAEAGVNHNGNLKLAKKLIDVAVLAGVDAVKFQTFNPDTLVAKNVSKADYQAKNEKRLKKEESQYEMLKRLMLPREWHKELKKYAESKGLIFLSTPFSLDDAVFLRKLGVKAIKVGSTDTENLPYLAKIAKWNLPIILSTGMSALPEIKEAVRTIQKAGNDKLIVLHCTTNYPTPFEEVNLRAIATLQRELKNIPIGFSEHTVGIEATVASVALGARVIEKHFTLDKNFPGPDHSASLEPDELKQLVSSVRRIETAMGTGNKVLFVSEKKIAEVARKSLVVARDIPSGKQLTAEDVSVKRPGTGIKPKFLNKIIGKTAKVNLQKDQLLSWDLIK</sequence>
<organism evidence="2 3">
    <name type="scientific">Candidatus Yanofskybacteria bacterium RIFCSPLOWO2_12_FULL_43_11b</name>
    <dbReference type="NCBI Taxonomy" id="1802710"/>
    <lineage>
        <taxon>Bacteria</taxon>
        <taxon>Candidatus Yanofskyibacteriota</taxon>
    </lineage>
</organism>
<evidence type="ECO:0000313" key="2">
    <source>
        <dbReference type="EMBL" id="OGN33543.1"/>
    </source>
</evidence>
<dbReference type="InterPro" id="IPR051690">
    <property type="entry name" value="PseI-like"/>
</dbReference>
<dbReference type="Pfam" id="PF03102">
    <property type="entry name" value="NeuB"/>
    <property type="match status" value="1"/>
</dbReference>
<dbReference type="GO" id="GO:0016051">
    <property type="term" value="P:carbohydrate biosynthetic process"/>
    <property type="evidence" value="ECO:0007669"/>
    <property type="project" value="InterPro"/>
</dbReference>
<dbReference type="Pfam" id="PF08666">
    <property type="entry name" value="SAF"/>
    <property type="match status" value="1"/>
</dbReference>
<comment type="caution">
    <text evidence="2">The sequence shown here is derived from an EMBL/GenBank/DDBJ whole genome shotgun (WGS) entry which is preliminary data.</text>
</comment>
<dbReference type="InterPro" id="IPR013785">
    <property type="entry name" value="Aldolase_TIM"/>
</dbReference>
<dbReference type="InterPro" id="IPR013974">
    <property type="entry name" value="SAF"/>
</dbReference>
<feature type="domain" description="AFP-like" evidence="1">
    <location>
        <begin position="295"/>
        <end position="351"/>
    </location>
</feature>
<dbReference type="InterPro" id="IPR057736">
    <property type="entry name" value="SAF_PseI/NeuA/NeuB"/>
</dbReference>
<dbReference type="CDD" id="cd11615">
    <property type="entry name" value="SAF_NeuB_like"/>
    <property type="match status" value="1"/>
</dbReference>
<dbReference type="SUPFAM" id="SSF51569">
    <property type="entry name" value="Aldolase"/>
    <property type="match status" value="1"/>
</dbReference>
<dbReference type="SMART" id="SM00858">
    <property type="entry name" value="SAF"/>
    <property type="match status" value="1"/>
</dbReference>
<proteinExistence type="predicted"/>
<name>A0A1F8H7H0_9BACT</name>
<reference evidence="2 3" key="1">
    <citation type="journal article" date="2016" name="Nat. Commun.">
        <title>Thousands of microbial genomes shed light on interconnected biogeochemical processes in an aquifer system.</title>
        <authorList>
            <person name="Anantharaman K."/>
            <person name="Brown C.T."/>
            <person name="Hug L.A."/>
            <person name="Sharon I."/>
            <person name="Castelle C.J."/>
            <person name="Probst A.J."/>
            <person name="Thomas B.C."/>
            <person name="Singh A."/>
            <person name="Wilkins M.J."/>
            <person name="Karaoz U."/>
            <person name="Brodie E.L."/>
            <person name="Williams K.H."/>
            <person name="Hubbard S.S."/>
            <person name="Banfield J.F."/>
        </authorList>
    </citation>
    <scope>NUCLEOTIDE SEQUENCE [LARGE SCALE GENOMIC DNA]</scope>
</reference>
<dbReference type="Gene3D" id="3.20.20.70">
    <property type="entry name" value="Aldolase class I"/>
    <property type="match status" value="1"/>
</dbReference>
<dbReference type="InterPro" id="IPR006190">
    <property type="entry name" value="SAF_AFP_Neu5Ac"/>
</dbReference>
<dbReference type="PANTHER" id="PTHR42966:SF1">
    <property type="entry name" value="SIALIC ACID SYNTHASE"/>
    <property type="match status" value="1"/>
</dbReference>
<protein>
    <submittedName>
        <fullName evidence="2">N-acetylneuraminate synthase</fullName>
    </submittedName>
</protein>
<dbReference type="SUPFAM" id="SSF51269">
    <property type="entry name" value="AFP III-like domain"/>
    <property type="match status" value="1"/>
</dbReference>
<accession>A0A1F8H7H0</accession>
<dbReference type="PANTHER" id="PTHR42966">
    <property type="entry name" value="N-ACETYLNEURAMINATE SYNTHASE"/>
    <property type="match status" value="1"/>
</dbReference>
<dbReference type="GO" id="GO:0047444">
    <property type="term" value="F:N-acylneuraminate-9-phosphate synthase activity"/>
    <property type="evidence" value="ECO:0007669"/>
    <property type="project" value="TreeGrafter"/>
</dbReference>
<dbReference type="InterPro" id="IPR013132">
    <property type="entry name" value="PseI/NeuA/B-like_N"/>
</dbReference>
<dbReference type="EMBL" id="MGKY01000015">
    <property type="protein sequence ID" value="OGN33543.1"/>
    <property type="molecule type" value="Genomic_DNA"/>
</dbReference>
<dbReference type="Proteomes" id="UP000177745">
    <property type="component" value="Unassembled WGS sequence"/>
</dbReference>
<dbReference type="PROSITE" id="PS50844">
    <property type="entry name" value="AFP_LIKE"/>
    <property type="match status" value="1"/>
</dbReference>
<evidence type="ECO:0000259" key="1">
    <source>
        <dbReference type="PROSITE" id="PS50844"/>
    </source>
</evidence>
<dbReference type="Gene3D" id="3.90.1210.10">
    <property type="entry name" value="Antifreeze-like/N-acetylneuraminic acid synthase C-terminal domain"/>
    <property type="match status" value="1"/>
</dbReference>
<evidence type="ECO:0000313" key="3">
    <source>
        <dbReference type="Proteomes" id="UP000177745"/>
    </source>
</evidence>